<evidence type="ECO:0000259" key="1">
    <source>
        <dbReference type="Pfam" id="PF14534"/>
    </source>
</evidence>
<gene>
    <name evidence="2" type="ORF">ABR2091_1069</name>
    <name evidence="5" type="ORF">FJU42_01540</name>
    <name evidence="4" type="ORF">GSE42_11030</name>
    <name evidence="3" type="ORF">LV35_01596</name>
</gene>
<protein>
    <submittedName>
        <fullName evidence="4">DUF4440 domain-containing protein</fullName>
    </submittedName>
    <submittedName>
        <fullName evidence="5">Nuclear transport factor 2 family protein</fullName>
    </submittedName>
</protein>
<organism evidence="3 7">
    <name type="scientific">Acinetobacter baumannii</name>
    <dbReference type="NCBI Taxonomy" id="470"/>
    <lineage>
        <taxon>Bacteria</taxon>
        <taxon>Pseudomonadati</taxon>
        <taxon>Pseudomonadota</taxon>
        <taxon>Gammaproteobacteria</taxon>
        <taxon>Moraxellales</taxon>
        <taxon>Moraxellaceae</taxon>
        <taxon>Acinetobacter</taxon>
        <taxon>Acinetobacter calcoaceticus/baumannii complex</taxon>
    </lineage>
</organism>
<dbReference type="InterPro" id="IPR032710">
    <property type="entry name" value="NTF2-like_dom_sf"/>
</dbReference>
<evidence type="ECO:0000313" key="3">
    <source>
        <dbReference type="EMBL" id="KZA18960.1"/>
    </source>
</evidence>
<evidence type="ECO:0000313" key="5">
    <source>
        <dbReference type="EMBL" id="TPU68911.1"/>
    </source>
</evidence>
<dbReference type="EMBL" id="LN997846">
    <property type="protein sequence ID" value="CUW34474.1"/>
    <property type="molecule type" value="Genomic_DNA"/>
</dbReference>
<evidence type="ECO:0000313" key="2">
    <source>
        <dbReference type="EMBL" id="CUW34474.1"/>
    </source>
</evidence>
<accession>A0A0G4QNW4</accession>
<sequence length="121" mass="14266">MEEQVREMEKQRFNSLINKQYDHFAAMCDQHLRYVHTSGTVDDLSAFMNKLQAGYYDYQHIDYDIINVVDMQDCVIVTANFHAKLLVGKQPRTLQNRALSIWKKQQDQLKLMMYQATPFSA</sequence>
<evidence type="ECO:0000313" key="7">
    <source>
        <dbReference type="Proteomes" id="UP000076296"/>
    </source>
</evidence>
<dbReference type="Proteomes" id="UP000066661">
    <property type="component" value="Chromosome I"/>
</dbReference>
<dbReference type="Pfam" id="PF14534">
    <property type="entry name" value="DUF4440"/>
    <property type="match status" value="1"/>
</dbReference>
<dbReference type="SUPFAM" id="SSF54427">
    <property type="entry name" value="NTF2-like"/>
    <property type="match status" value="1"/>
</dbReference>
<proteinExistence type="predicted"/>
<evidence type="ECO:0000313" key="8">
    <source>
        <dbReference type="Proteomes" id="UP000315888"/>
    </source>
</evidence>
<reference evidence="2 6" key="1">
    <citation type="submission" date="2015-12" db="EMBL/GenBank/DDBJ databases">
        <authorList>
            <person name="Wibberg D."/>
        </authorList>
    </citation>
    <scope>NUCLEOTIDE SEQUENCE [LARGE SCALE GENOMIC DNA]</scope>
    <source>
        <strain evidence="2">R2091</strain>
    </source>
</reference>
<dbReference type="RefSeq" id="WP_000392591.1">
    <property type="nucleotide sequence ID" value="NZ_AP022077.1"/>
</dbReference>
<evidence type="ECO:0000313" key="9">
    <source>
        <dbReference type="Proteomes" id="UP000480763"/>
    </source>
</evidence>
<reference evidence="4" key="5">
    <citation type="submission" date="2019-12" db="EMBL/GenBank/DDBJ databases">
        <authorList>
            <person name="Nguyen S.-T."/>
        </authorList>
    </citation>
    <scope>NUCLEOTIDE SEQUENCE</scope>
    <source>
        <strain evidence="4">DMS06669</strain>
    </source>
</reference>
<dbReference type="EMBL" id="LRDT01000017">
    <property type="protein sequence ID" value="KZA18960.1"/>
    <property type="molecule type" value="Genomic_DNA"/>
</dbReference>
<reference evidence="5 8" key="4">
    <citation type="submission" date="2019-06" db="EMBL/GenBank/DDBJ databases">
        <title>A Diverse Panel of Clinical Acinetobacter baumannii for Research Use.</title>
        <authorList>
            <person name="Mcgann P."/>
            <person name="Snesrud E."/>
            <person name="Galac M.R."/>
        </authorList>
    </citation>
    <scope>NUCLEOTIDE SEQUENCE [LARGE SCALE GENOMIC DNA]</scope>
    <source>
        <strain evidence="5 8">MRSN14237</strain>
    </source>
</reference>
<dbReference type="Proteomes" id="UP000315888">
    <property type="component" value="Unassembled WGS sequence"/>
</dbReference>
<reference evidence="3 7" key="2">
    <citation type="submission" date="2016-01" db="EMBL/GenBank/DDBJ databases">
        <title>Draft sequences of Acinetobacter baumannii isolates from wounded military personnel.</title>
        <authorList>
            <person name="Arivett B.A."/>
            <person name="Fiester S.E."/>
            <person name="Ream D.C."/>
            <person name="Actis L.A."/>
        </authorList>
    </citation>
    <scope>NUCLEOTIDE SEQUENCE [LARGE SCALE GENOMIC DNA]</scope>
    <source>
        <strain evidence="3 7">AB2828</strain>
    </source>
</reference>
<dbReference type="Gene3D" id="3.10.450.50">
    <property type="match status" value="1"/>
</dbReference>
<reference evidence="4 9" key="3">
    <citation type="journal article" date="2017" name="Ann. Clin. Microbiol. Antimicrob.">
        <title>New eight genes identified at the clinical multidrug-resistant Acinetobacter baumannii DMS06669 strain in a Vietnam hospital.</title>
        <authorList>
            <person name="Si-Tuan N."/>
            <person name="Ngoc H.M."/>
            <person name="Hang P.T.T."/>
            <person name="Nguyen C."/>
            <person name="Van P.H."/>
            <person name="Huong N.T."/>
        </authorList>
    </citation>
    <scope>NUCLEOTIDE SEQUENCE [LARGE SCALE GENOMIC DNA]</scope>
    <source>
        <strain evidence="4 9">DMS06669</strain>
    </source>
</reference>
<dbReference type="InterPro" id="IPR027843">
    <property type="entry name" value="DUF4440"/>
</dbReference>
<dbReference type="EMBL" id="WWCH01000001">
    <property type="protein sequence ID" value="MYM78463.1"/>
    <property type="molecule type" value="Genomic_DNA"/>
</dbReference>
<evidence type="ECO:0000313" key="4">
    <source>
        <dbReference type="EMBL" id="MYM78463.1"/>
    </source>
</evidence>
<evidence type="ECO:0000313" key="6">
    <source>
        <dbReference type="Proteomes" id="UP000066661"/>
    </source>
</evidence>
<feature type="domain" description="DUF4440" evidence="1">
    <location>
        <begin position="5"/>
        <end position="109"/>
    </location>
</feature>
<dbReference type="AlphaFoldDB" id="A0A0G4QNW4"/>
<dbReference type="Proteomes" id="UP000076296">
    <property type="component" value="Unassembled WGS sequence"/>
</dbReference>
<dbReference type="Proteomes" id="UP000480763">
    <property type="component" value="Unassembled WGS sequence"/>
</dbReference>
<dbReference type="EMBL" id="VHGY01000006">
    <property type="protein sequence ID" value="TPU68911.1"/>
    <property type="molecule type" value="Genomic_DNA"/>
</dbReference>
<name>A0A0G4QNW4_ACIBA</name>